<feature type="region of interest" description="Disordered" evidence="1">
    <location>
        <begin position="212"/>
        <end position="231"/>
    </location>
</feature>
<reference evidence="2 3" key="1">
    <citation type="submission" date="2017-09" db="EMBL/GenBank/DDBJ databases">
        <title>Bacterial strain isolated from the female urinary microbiota.</title>
        <authorList>
            <person name="Thomas-White K."/>
            <person name="Kumar N."/>
            <person name="Forster S."/>
            <person name="Putonti C."/>
            <person name="Lawley T."/>
            <person name="Wolfe A.J."/>
        </authorList>
    </citation>
    <scope>NUCLEOTIDE SEQUENCE [LARGE SCALE GENOMIC DNA]</scope>
    <source>
        <strain evidence="2 3">UMB0680</strain>
    </source>
</reference>
<dbReference type="NCBIfam" id="TIGR04498">
    <property type="entry name" value="AbiV_defense"/>
    <property type="match status" value="1"/>
</dbReference>
<sequence>MHPKTARRLWKALMDNASGLIADAHALLERGSYGRARSLTVLAQEELGKALWIYETFEQAWSTGASEAQEVARLTSDGRRHAVKYMQAFVFGQELAAFWGDYEAYELPEDPSQEGWTAHFAKKKSEAEAAGKKANSEKMTGFYVDLEGEGGAVLSPADVSAGTIDADLQTAAQVVEMLLIKDHSRMKHEATTPYDSTHEQQHRLLPISHPEDWAAASQEFRDGDYLKGDDG</sequence>
<dbReference type="Pfam" id="PF18728">
    <property type="entry name" value="HEPN_AbiV"/>
    <property type="match status" value="1"/>
</dbReference>
<dbReference type="EMBL" id="PNFZ01000008">
    <property type="protein sequence ID" value="PMB97324.1"/>
    <property type="molecule type" value="Genomic_DNA"/>
</dbReference>
<accession>A0A2N6PF62</accession>
<protein>
    <submittedName>
        <fullName evidence="2">AbiV family abortive infection protein</fullName>
    </submittedName>
</protein>
<comment type="caution">
    <text evidence="2">The sequence shown here is derived from an EMBL/GenBank/DDBJ whole genome shotgun (WGS) entry which is preliminary data.</text>
</comment>
<dbReference type="RefSeq" id="WP_102162923.1">
    <property type="nucleotide sequence ID" value="NZ_PNFZ01000008.1"/>
</dbReference>
<dbReference type="AlphaFoldDB" id="A0A2N6PF62"/>
<proteinExistence type="predicted"/>
<dbReference type="InterPro" id="IPR030987">
    <property type="entry name" value="AbiV"/>
</dbReference>
<evidence type="ECO:0000256" key="1">
    <source>
        <dbReference type="SAM" id="MobiDB-lite"/>
    </source>
</evidence>
<evidence type="ECO:0000313" key="2">
    <source>
        <dbReference type="EMBL" id="PMB97324.1"/>
    </source>
</evidence>
<gene>
    <name evidence="2" type="ORF">CJ198_12345</name>
</gene>
<keyword evidence="3" id="KW-1185">Reference proteome</keyword>
<organism evidence="2 3">
    <name type="scientific">Brevibacterium luteolum</name>
    <dbReference type="NCBI Taxonomy" id="199591"/>
    <lineage>
        <taxon>Bacteria</taxon>
        <taxon>Bacillati</taxon>
        <taxon>Actinomycetota</taxon>
        <taxon>Actinomycetes</taxon>
        <taxon>Micrococcales</taxon>
        <taxon>Brevibacteriaceae</taxon>
        <taxon>Brevibacterium</taxon>
    </lineage>
</organism>
<name>A0A2N6PF62_9MICO</name>
<dbReference type="Proteomes" id="UP000235703">
    <property type="component" value="Unassembled WGS sequence"/>
</dbReference>
<dbReference type="OrthoDB" id="4963586at2"/>
<evidence type="ECO:0000313" key="3">
    <source>
        <dbReference type="Proteomes" id="UP000235703"/>
    </source>
</evidence>
<feature type="compositionally biased region" description="Basic and acidic residues" evidence="1">
    <location>
        <begin position="219"/>
        <end position="231"/>
    </location>
</feature>